<dbReference type="RefSeq" id="XP_070881791.1">
    <property type="nucleotide sequence ID" value="XM_071026782.1"/>
</dbReference>
<proteinExistence type="predicted"/>
<evidence type="ECO:0000313" key="2">
    <source>
        <dbReference type="Proteomes" id="UP001610432"/>
    </source>
</evidence>
<sequence length="258" mass="27950">MGAIAIVLAVAGWNFQNVGYSLLTDALGDHGNSEGDTWEALAGVSSVVWQSTDPEVLRRSVEAVLNVIASEFYLVVAAGATTCLVRALVMTREKLEYGRKKTGEGEAERATSFLPRLRQFHDDHGSFGELIPFSLELIFIGFVSSGTEAVRFQAKDCIISLFCDSVHILCPLIKLIGHAAGYEKLVSSHFTQVESEIAECSPHGVCDDADSPLTRRVWTSASSRLKSRTLFVLNRGAETAMSGMKPFGATEQSDSSKL</sequence>
<gene>
    <name evidence="1" type="ORF">BJX67DRAFT_289733</name>
</gene>
<reference evidence="1 2" key="1">
    <citation type="submission" date="2024-07" db="EMBL/GenBank/DDBJ databases">
        <title>Section-level genome sequencing and comparative genomics of Aspergillus sections Usti and Cavernicolus.</title>
        <authorList>
            <consortium name="Lawrence Berkeley National Laboratory"/>
            <person name="Nybo J.L."/>
            <person name="Vesth T.C."/>
            <person name="Theobald S."/>
            <person name="Frisvad J.C."/>
            <person name="Larsen T.O."/>
            <person name="Kjaerboelling I."/>
            <person name="Rothschild-Mancinelli K."/>
            <person name="Lyhne E.K."/>
            <person name="Kogle M.E."/>
            <person name="Barry K."/>
            <person name="Clum A."/>
            <person name="Na H."/>
            <person name="Ledsgaard L."/>
            <person name="Lin J."/>
            <person name="Lipzen A."/>
            <person name="Kuo A."/>
            <person name="Riley R."/>
            <person name="Mondo S."/>
            <person name="Labutti K."/>
            <person name="Haridas S."/>
            <person name="Pangalinan J."/>
            <person name="Salamov A.A."/>
            <person name="Simmons B.A."/>
            <person name="Magnuson J.K."/>
            <person name="Chen J."/>
            <person name="Drula E."/>
            <person name="Henrissat B."/>
            <person name="Wiebenga A."/>
            <person name="Lubbers R.J."/>
            <person name="Gomes A.C."/>
            <person name="Macurrencykelacurrency M.R."/>
            <person name="Stajich J."/>
            <person name="Grigoriev I.V."/>
            <person name="Mortensen U.H."/>
            <person name="De Vries R.P."/>
            <person name="Baker S.E."/>
            <person name="Andersen M.R."/>
        </authorList>
    </citation>
    <scope>NUCLEOTIDE SEQUENCE [LARGE SCALE GENOMIC DNA]</scope>
    <source>
        <strain evidence="1 2">CBS 449.75</strain>
    </source>
</reference>
<organism evidence="1 2">
    <name type="scientific">Aspergillus lucknowensis</name>
    <dbReference type="NCBI Taxonomy" id="176173"/>
    <lineage>
        <taxon>Eukaryota</taxon>
        <taxon>Fungi</taxon>
        <taxon>Dikarya</taxon>
        <taxon>Ascomycota</taxon>
        <taxon>Pezizomycotina</taxon>
        <taxon>Eurotiomycetes</taxon>
        <taxon>Eurotiomycetidae</taxon>
        <taxon>Eurotiales</taxon>
        <taxon>Aspergillaceae</taxon>
        <taxon>Aspergillus</taxon>
        <taxon>Aspergillus subgen. Nidulantes</taxon>
    </lineage>
</organism>
<comment type="caution">
    <text evidence="1">The sequence shown here is derived from an EMBL/GenBank/DDBJ whole genome shotgun (WGS) entry which is preliminary data.</text>
</comment>
<accession>A0ABR4LHG9</accession>
<dbReference type="Proteomes" id="UP001610432">
    <property type="component" value="Unassembled WGS sequence"/>
</dbReference>
<dbReference type="GeneID" id="98141854"/>
<name>A0ABR4LHG9_9EURO</name>
<keyword evidence="2" id="KW-1185">Reference proteome</keyword>
<dbReference type="EMBL" id="JBFXLQ010000061">
    <property type="protein sequence ID" value="KAL2862812.1"/>
    <property type="molecule type" value="Genomic_DNA"/>
</dbReference>
<protein>
    <submittedName>
        <fullName evidence="1">Uncharacterized protein</fullName>
    </submittedName>
</protein>
<evidence type="ECO:0000313" key="1">
    <source>
        <dbReference type="EMBL" id="KAL2862812.1"/>
    </source>
</evidence>